<evidence type="ECO:0000313" key="2">
    <source>
        <dbReference type="EMBL" id="KAK9500087.1"/>
    </source>
</evidence>
<sequence length="274" mass="31653">MLKKLIKVNVNILSKYASKTNKPVDDVMKDLKLKTEEAKKNVTPKAQELATILKQHQEALMQVLDQNKKYIDEQIKKTADLKTAVDNITKKFIGQSAKISKDYKLGDENAENLKKMLAQTVTELSSELNKAYDKFRISSSLQIDTIKKSVPTFTPDEELLKKIRNKLDEAKKTIHPKSEELMKMIHQHQETFLKTVAEKRKLIDEQIKKSPKLKKAFEDVTVKFTEQSAKILKDQKLTENLENLKKMLAQIVSELSKEMRKTYKKFKDSSDKNV</sequence>
<dbReference type="Gene3D" id="1.20.120.20">
    <property type="entry name" value="Apolipoprotein"/>
    <property type="match status" value="2"/>
</dbReference>
<protein>
    <submittedName>
        <fullName evidence="2">Uncharacterized protein</fullName>
    </submittedName>
</protein>
<dbReference type="SUPFAM" id="SSF58113">
    <property type="entry name" value="Apolipoprotein A-I"/>
    <property type="match status" value="2"/>
</dbReference>
<reference evidence="2 3" key="1">
    <citation type="submission" date="2022-12" db="EMBL/GenBank/DDBJ databases">
        <title>Chromosome-level genome assembly of true bugs.</title>
        <authorList>
            <person name="Ma L."/>
            <person name="Li H."/>
        </authorList>
    </citation>
    <scope>NUCLEOTIDE SEQUENCE [LARGE SCALE GENOMIC DNA]</scope>
    <source>
        <strain evidence="2">Lab_2022b</strain>
    </source>
</reference>
<accession>A0AAW1CNW5</accession>
<keyword evidence="3" id="KW-1185">Reference proteome</keyword>
<dbReference type="EMBL" id="JAPXFL010000010">
    <property type="protein sequence ID" value="KAK9500087.1"/>
    <property type="molecule type" value="Genomic_DNA"/>
</dbReference>
<keyword evidence="1" id="KW-0175">Coiled coil</keyword>
<dbReference type="AlphaFoldDB" id="A0AAW1CNW5"/>
<comment type="caution">
    <text evidence="2">The sequence shown here is derived from an EMBL/GenBank/DDBJ whole genome shotgun (WGS) entry which is preliminary data.</text>
</comment>
<name>A0AAW1CNW5_9HEMI</name>
<evidence type="ECO:0000313" key="3">
    <source>
        <dbReference type="Proteomes" id="UP001461498"/>
    </source>
</evidence>
<organism evidence="2 3">
    <name type="scientific">Rhynocoris fuscipes</name>
    <dbReference type="NCBI Taxonomy" id="488301"/>
    <lineage>
        <taxon>Eukaryota</taxon>
        <taxon>Metazoa</taxon>
        <taxon>Ecdysozoa</taxon>
        <taxon>Arthropoda</taxon>
        <taxon>Hexapoda</taxon>
        <taxon>Insecta</taxon>
        <taxon>Pterygota</taxon>
        <taxon>Neoptera</taxon>
        <taxon>Paraneoptera</taxon>
        <taxon>Hemiptera</taxon>
        <taxon>Heteroptera</taxon>
        <taxon>Panheteroptera</taxon>
        <taxon>Cimicomorpha</taxon>
        <taxon>Reduviidae</taxon>
        <taxon>Harpactorinae</taxon>
        <taxon>Harpactorini</taxon>
        <taxon>Rhynocoris</taxon>
    </lineage>
</organism>
<gene>
    <name evidence="2" type="ORF">O3M35_001423</name>
</gene>
<proteinExistence type="predicted"/>
<dbReference type="Proteomes" id="UP001461498">
    <property type="component" value="Unassembled WGS sequence"/>
</dbReference>
<evidence type="ECO:0000256" key="1">
    <source>
        <dbReference type="SAM" id="Coils"/>
    </source>
</evidence>
<feature type="coiled-coil region" evidence="1">
    <location>
        <begin position="234"/>
        <end position="261"/>
    </location>
</feature>